<name>A0A1F5X1X0_9BACT</name>
<dbReference type="Gene3D" id="3.40.50.170">
    <property type="entry name" value="Formyl transferase, N-terminal domain"/>
    <property type="match status" value="1"/>
</dbReference>
<dbReference type="AlphaFoldDB" id="A0A1F5X1X0"/>
<dbReference type="InterPro" id="IPR036477">
    <property type="entry name" value="Formyl_transf_N_sf"/>
</dbReference>
<dbReference type="EMBL" id="MFID01000003">
    <property type="protein sequence ID" value="OGF81860.1"/>
    <property type="molecule type" value="Genomic_DNA"/>
</dbReference>
<organism evidence="2 3">
    <name type="scientific">Candidatus Giovannonibacteria bacterium RIFCSPLOWO2_01_FULL_45_34</name>
    <dbReference type="NCBI Taxonomy" id="1798351"/>
    <lineage>
        <taxon>Bacteria</taxon>
        <taxon>Candidatus Giovannoniibacteriota</taxon>
    </lineage>
</organism>
<feature type="domain" description="Formyl transferase N-terminal" evidence="1">
    <location>
        <begin position="96"/>
        <end position="182"/>
    </location>
</feature>
<gene>
    <name evidence="2" type="ORF">A2930_01965</name>
</gene>
<accession>A0A1F5X1X0</accession>
<comment type="caution">
    <text evidence="2">The sequence shown here is derived from an EMBL/GenBank/DDBJ whole genome shotgun (WGS) entry which is preliminary data.</text>
</comment>
<evidence type="ECO:0000259" key="1">
    <source>
        <dbReference type="Pfam" id="PF00551"/>
    </source>
</evidence>
<sequence length="265" mass="30376">MPIVVITIEGESKTEFVNSLHAKTLGAVALVIVQEKTPVTPHERVRVFFKKNNTIRAIYFAVLLYLNRSLRQKLDYFRLRDRKTPETISWVPPIMHVASVNSAAAYKKLSEISPSLIVVWGAGILKKHIIQTAKQTINLHLGLAPYYRGAVGNQFAVFHDDINRIGVTIHHVNHEADTGDIIETILPDTRKPPREMFSAMNNKAEERFCDIAVKLYNGENLPRIQQDRSLGKTFLLKQWTPEIRYKVGKKISQWEKDICRKLPER</sequence>
<proteinExistence type="predicted"/>
<protein>
    <recommendedName>
        <fullName evidence="1">Formyl transferase N-terminal domain-containing protein</fullName>
    </recommendedName>
</protein>
<dbReference type="InterPro" id="IPR002376">
    <property type="entry name" value="Formyl_transf_N"/>
</dbReference>
<dbReference type="SUPFAM" id="SSF53328">
    <property type="entry name" value="Formyltransferase"/>
    <property type="match status" value="1"/>
</dbReference>
<dbReference type="Pfam" id="PF00551">
    <property type="entry name" value="Formyl_trans_N"/>
    <property type="match status" value="1"/>
</dbReference>
<dbReference type="Proteomes" id="UP000178114">
    <property type="component" value="Unassembled WGS sequence"/>
</dbReference>
<dbReference type="STRING" id="1798351.A2930_01965"/>
<evidence type="ECO:0000313" key="3">
    <source>
        <dbReference type="Proteomes" id="UP000178114"/>
    </source>
</evidence>
<reference evidence="2 3" key="1">
    <citation type="journal article" date="2016" name="Nat. Commun.">
        <title>Thousands of microbial genomes shed light on interconnected biogeochemical processes in an aquifer system.</title>
        <authorList>
            <person name="Anantharaman K."/>
            <person name="Brown C.T."/>
            <person name="Hug L.A."/>
            <person name="Sharon I."/>
            <person name="Castelle C.J."/>
            <person name="Probst A.J."/>
            <person name="Thomas B.C."/>
            <person name="Singh A."/>
            <person name="Wilkins M.J."/>
            <person name="Karaoz U."/>
            <person name="Brodie E.L."/>
            <person name="Williams K.H."/>
            <person name="Hubbard S.S."/>
            <person name="Banfield J.F."/>
        </authorList>
    </citation>
    <scope>NUCLEOTIDE SEQUENCE [LARGE SCALE GENOMIC DNA]</scope>
</reference>
<evidence type="ECO:0000313" key="2">
    <source>
        <dbReference type="EMBL" id="OGF81860.1"/>
    </source>
</evidence>